<dbReference type="KEGG" id="sind:105168314"/>
<name>A0A8M8UXQ4_SESIN</name>
<gene>
    <name evidence="2" type="primary">LOC105168314</name>
</gene>
<dbReference type="AlphaFoldDB" id="A0A8M8UXQ4"/>
<dbReference type="GeneID" id="105168314"/>
<proteinExistence type="predicted"/>
<accession>A0A8M8UXQ4</accession>
<reference evidence="2" key="1">
    <citation type="submission" date="2025-08" db="UniProtKB">
        <authorList>
            <consortium name="RefSeq"/>
        </authorList>
    </citation>
    <scope>IDENTIFICATION</scope>
</reference>
<dbReference type="RefSeq" id="XP_020551693.1">
    <property type="nucleotide sequence ID" value="XM_020696034.1"/>
</dbReference>
<protein>
    <submittedName>
        <fullName evidence="2">Uncharacterized protein LOC105168314</fullName>
    </submittedName>
</protein>
<dbReference type="Proteomes" id="UP000504604">
    <property type="component" value="Linkage group LG8"/>
</dbReference>
<sequence length="147" mass="16148">MDRMSPKCDVRSISLNLAENDKLVQDGGAQQGVRLGKWREKMVTESPASNAQALLQDRKKKTMETEAMIISKDLKVERPSHEAPLISPKHSCLCSPTTHAGSFRCRLHQATSLHRAKSIGSTACHHSQSKVTQISNMLTQNSAADAQ</sequence>
<dbReference type="PANTHER" id="PTHR33132:SF135">
    <property type="entry name" value="OS02G0799700 PROTEIN"/>
    <property type="match status" value="1"/>
</dbReference>
<evidence type="ECO:0000313" key="1">
    <source>
        <dbReference type="Proteomes" id="UP000504604"/>
    </source>
</evidence>
<dbReference type="PANTHER" id="PTHR33132">
    <property type="entry name" value="OSJNBB0118P14.9 PROTEIN"/>
    <property type="match status" value="1"/>
</dbReference>
<evidence type="ECO:0000313" key="2">
    <source>
        <dbReference type="RefSeq" id="XP_020551693.1"/>
    </source>
</evidence>
<dbReference type="OrthoDB" id="1924025at2759"/>
<organism evidence="1 2">
    <name type="scientific">Sesamum indicum</name>
    <name type="common">Oriental sesame</name>
    <name type="synonym">Sesamum orientale</name>
    <dbReference type="NCBI Taxonomy" id="4182"/>
    <lineage>
        <taxon>Eukaryota</taxon>
        <taxon>Viridiplantae</taxon>
        <taxon>Streptophyta</taxon>
        <taxon>Embryophyta</taxon>
        <taxon>Tracheophyta</taxon>
        <taxon>Spermatophyta</taxon>
        <taxon>Magnoliopsida</taxon>
        <taxon>eudicotyledons</taxon>
        <taxon>Gunneridae</taxon>
        <taxon>Pentapetalae</taxon>
        <taxon>asterids</taxon>
        <taxon>lamiids</taxon>
        <taxon>Lamiales</taxon>
        <taxon>Pedaliaceae</taxon>
        <taxon>Sesamum</taxon>
    </lineage>
</organism>
<keyword evidence="1" id="KW-1185">Reference proteome</keyword>